<dbReference type="EMBL" id="JARKIF010000003">
    <property type="protein sequence ID" value="KAJ7643991.1"/>
    <property type="molecule type" value="Genomic_DNA"/>
</dbReference>
<evidence type="ECO:0000256" key="4">
    <source>
        <dbReference type="ARBA" id="ARBA00023004"/>
    </source>
</evidence>
<evidence type="ECO:0000313" key="8">
    <source>
        <dbReference type="Proteomes" id="UP001221142"/>
    </source>
</evidence>
<organism evidence="7 8">
    <name type="scientific">Roridomyces roridus</name>
    <dbReference type="NCBI Taxonomy" id="1738132"/>
    <lineage>
        <taxon>Eukaryota</taxon>
        <taxon>Fungi</taxon>
        <taxon>Dikarya</taxon>
        <taxon>Basidiomycota</taxon>
        <taxon>Agaricomycotina</taxon>
        <taxon>Agaricomycetes</taxon>
        <taxon>Agaricomycetidae</taxon>
        <taxon>Agaricales</taxon>
        <taxon>Marasmiineae</taxon>
        <taxon>Mycenaceae</taxon>
        <taxon>Roridomyces</taxon>
    </lineage>
</organism>
<keyword evidence="3 5" id="KW-0479">Metal-binding</keyword>
<keyword evidence="4 5" id="KW-0408">Iron</keyword>
<dbReference type="PRINTS" id="PR00465">
    <property type="entry name" value="EP450IV"/>
</dbReference>
<gene>
    <name evidence="7" type="ORF">FB45DRAFT_736769</name>
</gene>
<dbReference type="Proteomes" id="UP001221142">
    <property type="component" value="Unassembled WGS sequence"/>
</dbReference>
<dbReference type="PROSITE" id="PS00086">
    <property type="entry name" value="CYTOCHROME_P450"/>
    <property type="match status" value="1"/>
</dbReference>
<dbReference type="SUPFAM" id="SSF48264">
    <property type="entry name" value="Cytochrome P450"/>
    <property type="match status" value="1"/>
</dbReference>
<dbReference type="GO" id="GO:0005506">
    <property type="term" value="F:iron ion binding"/>
    <property type="evidence" value="ECO:0007669"/>
    <property type="project" value="InterPro"/>
</dbReference>
<accession>A0AAD7CCZ4</accession>
<name>A0AAD7CCZ4_9AGAR</name>
<comment type="caution">
    <text evidence="7">The sequence shown here is derived from an EMBL/GenBank/DDBJ whole genome shotgun (WGS) entry which is preliminary data.</text>
</comment>
<protein>
    <submittedName>
        <fullName evidence="7">Cytochrome P450</fullName>
    </submittedName>
</protein>
<dbReference type="PANTHER" id="PTHR47582:SF1">
    <property type="entry name" value="P450, PUTATIVE (EUROFUNG)-RELATED"/>
    <property type="match status" value="1"/>
</dbReference>
<dbReference type="PANTHER" id="PTHR47582">
    <property type="entry name" value="P450, PUTATIVE (EUROFUNG)-RELATED"/>
    <property type="match status" value="1"/>
</dbReference>
<evidence type="ECO:0000256" key="1">
    <source>
        <dbReference type="ARBA" id="ARBA00001971"/>
    </source>
</evidence>
<dbReference type="GO" id="GO:0004497">
    <property type="term" value="F:monooxygenase activity"/>
    <property type="evidence" value="ECO:0007669"/>
    <property type="project" value="UniProtKB-KW"/>
</dbReference>
<reference evidence="7" key="1">
    <citation type="submission" date="2023-03" db="EMBL/GenBank/DDBJ databases">
        <title>Massive genome expansion in bonnet fungi (Mycena s.s.) driven by repeated elements and novel gene families across ecological guilds.</title>
        <authorList>
            <consortium name="Lawrence Berkeley National Laboratory"/>
            <person name="Harder C.B."/>
            <person name="Miyauchi S."/>
            <person name="Viragh M."/>
            <person name="Kuo A."/>
            <person name="Thoen E."/>
            <person name="Andreopoulos B."/>
            <person name="Lu D."/>
            <person name="Skrede I."/>
            <person name="Drula E."/>
            <person name="Henrissat B."/>
            <person name="Morin E."/>
            <person name="Kohler A."/>
            <person name="Barry K."/>
            <person name="LaButti K."/>
            <person name="Morin E."/>
            <person name="Salamov A."/>
            <person name="Lipzen A."/>
            <person name="Mereny Z."/>
            <person name="Hegedus B."/>
            <person name="Baldrian P."/>
            <person name="Stursova M."/>
            <person name="Weitz H."/>
            <person name="Taylor A."/>
            <person name="Grigoriev I.V."/>
            <person name="Nagy L.G."/>
            <person name="Martin F."/>
            <person name="Kauserud H."/>
        </authorList>
    </citation>
    <scope>NUCLEOTIDE SEQUENCE</scope>
    <source>
        <strain evidence="7">9284</strain>
    </source>
</reference>
<dbReference type="InterPro" id="IPR002403">
    <property type="entry name" value="Cyt_P450_E_grp-IV"/>
</dbReference>
<sequence>MAILSLDPTLTAAVVASCTVYLVLYRLQTLKLHPNEPPIVPSRLPYVGHLLGMVLEGGRYVKSIGYTTRRAKLLRHRQPIFTLPVPGSRIYVVTDPALAVAVQRASKTLSFTPLVPDLTKRVIGLDAHTVALLRENIDPEPGEPHGFLADMHNMVYEYLGPGEQLNALSVGAANELGRQVAAYAAQLQQQPTTVDLLAWVQHFVTLATAQFLYGTENPLARYPELEQAFWDFDHGLGRLLIGVVPYIIARAPYRGREALVGAFKEYLSAGQHETVGAAPIVQRRVEIARQHGFTLEATARSELSFLFAGIVNTATTTFWTVLQIFARPELLATVRAEVKAAVVVETDSVRRLNMELLKNGCPVLHAVFRECLRMGSDNYSTRLVKTDTVLAGQWHLKAGSVVQIAGGVIHSDENIWGANTDVFDPARFQRLGEEAKVHPAAFRAFGGGKTLCPGRHFATSEILFFTALIVLTFDLKGIVVPVKEDRVLPVHVLEPRSRVSARVQVKDARPIQATM</sequence>
<dbReference type="InterPro" id="IPR036396">
    <property type="entry name" value="Cyt_P450_sf"/>
</dbReference>
<dbReference type="Gene3D" id="1.10.630.10">
    <property type="entry name" value="Cytochrome P450"/>
    <property type="match status" value="1"/>
</dbReference>
<comment type="cofactor">
    <cofactor evidence="1 5">
        <name>heme</name>
        <dbReference type="ChEBI" id="CHEBI:30413"/>
    </cofactor>
</comment>
<feature type="binding site" description="axial binding residue" evidence="5">
    <location>
        <position position="452"/>
    </location>
    <ligand>
        <name>heme</name>
        <dbReference type="ChEBI" id="CHEBI:30413"/>
    </ligand>
    <ligandPart>
        <name>Fe</name>
        <dbReference type="ChEBI" id="CHEBI:18248"/>
    </ligandPart>
</feature>
<proteinExistence type="inferred from homology"/>
<dbReference type="InterPro" id="IPR053007">
    <property type="entry name" value="CYP450_monoxygenase_sec-met"/>
</dbReference>
<evidence type="ECO:0000313" key="7">
    <source>
        <dbReference type="EMBL" id="KAJ7643991.1"/>
    </source>
</evidence>
<keyword evidence="6" id="KW-0503">Monooxygenase</keyword>
<dbReference type="Pfam" id="PF00067">
    <property type="entry name" value="p450"/>
    <property type="match status" value="1"/>
</dbReference>
<comment type="similarity">
    <text evidence="2 6">Belongs to the cytochrome P450 family.</text>
</comment>
<keyword evidence="6" id="KW-0560">Oxidoreductase</keyword>
<dbReference type="InterPro" id="IPR017972">
    <property type="entry name" value="Cyt_P450_CS"/>
</dbReference>
<dbReference type="GO" id="GO:0020037">
    <property type="term" value="F:heme binding"/>
    <property type="evidence" value="ECO:0007669"/>
    <property type="project" value="InterPro"/>
</dbReference>
<evidence type="ECO:0000256" key="3">
    <source>
        <dbReference type="ARBA" id="ARBA00022723"/>
    </source>
</evidence>
<evidence type="ECO:0000256" key="5">
    <source>
        <dbReference type="PIRSR" id="PIRSR602403-1"/>
    </source>
</evidence>
<evidence type="ECO:0000256" key="6">
    <source>
        <dbReference type="RuleBase" id="RU000461"/>
    </source>
</evidence>
<keyword evidence="5 6" id="KW-0349">Heme</keyword>
<dbReference type="GO" id="GO:0016705">
    <property type="term" value="F:oxidoreductase activity, acting on paired donors, with incorporation or reduction of molecular oxygen"/>
    <property type="evidence" value="ECO:0007669"/>
    <property type="project" value="InterPro"/>
</dbReference>
<dbReference type="CDD" id="cd11040">
    <property type="entry name" value="CYP7_CYP8-like"/>
    <property type="match status" value="1"/>
</dbReference>
<dbReference type="InterPro" id="IPR001128">
    <property type="entry name" value="Cyt_P450"/>
</dbReference>
<evidence type="ECO:0000256" key="2">
    <source>
        <dbReference type="ARBA" id="ARBA00010617"/>
    </source>
</evidence>
<keyword evidence="8" id="KW-1185">Reference proteome</keyword>
<dbReference type="AlphaFoldDB" id="A0AAD7CCZ4"/>